<dbReference type="InterPro" id="IPR052016">
    <property type="entry name" value="Bact_Sigma-Reg"/>
</dbReference>
<gene>
    <name evidence="5" type="ORF">ACFPN1_13135</name>
</gene>
<sequence length="668" mass="71820">MDRIAHDSLLERPWLQAHGEPPVVPWQDSLRTRMMLWFGTLVGVLLATGFVAAFLLARHQIVEGARARTRYEAAQTAARVNAAMTSVRITGDGIIGLFDSLRPDRTATVRLLEAMLDADASAVGGLIAVEPGVLPDGEPMAYYAGVARRGVRDRDLIAAGYAFRRQAWYRRTLAARAPWWSEPYFNETAGGRWMTTLNLPLRGRDGATLGMVSLDVPIERWEELVEPLNRIPGQRPALFAPQGTIVLHPDRGVALRTTLARFIAQRGRSDLQPLEAARSAQQRLEMTHTLPGTGETRTSVLEPIGDTGWSLQLALSHDAILADLKRTVTLLGAFALIALGLATLAVRRLARRITTPLRDLTGSASHFAAGEFDYPLRQTDRRDEVGVMARAFDNARGSIKRQLIEIQDMSAARQKLDSELGIARDIQLSMLPGARQLAQDGWRLQATAVLEPATAVGGDFYSFVERDSHTLWFAIGDVSDKGVPAALFMARTATVLEVAAGLGGTPADALRRAAHRLVHGNDACMFATVLCGVIDARSGELALASAGHEPPVLLRADGSAGFVELANGPPLGLEATEHYAVWRGRLQPGDALVAYTDGITEALAAGERAFGTQRLLQALHAGDDAATLCANLVAAVHAFAGDAPQSDDITALALRWTTASAAPAGAKE</sequence>
<keyword evidence="6" id="KW-1185">Reference proteome</keyword>
<comment type="caution">
    <text evidence="5">The sequence shown here is derived from an EMBL/GenBank/DDBJ whole genome shotgun (WGS) entry which is preliminary data.</text>
</comment>
<proteinExistence type="predicted"/>
<dbReference type="SUPFAM" id="SSF158472">
    <property type="entry name" value="HAMP domain-like"/>
    <property type="match status" value="1"/>
</dbReference>
<dbReference type="PROSITE" id="PS51746">
    <property type="entry name" value="PPM_2"/>
    <property type="match status" value="1"/>
</dbReference>
<dbReference type="PANTHER" id="PTHR43156">
    <property type="entry name" value="STAGE II SPORULATION PROTEIN E-RELATED"/>
    <property type="match status" value="1"/>
</dbReference>
<accession>A0ABW0SQ59</accession>
<dbReference type="PROSITE" id="PS50885">
    <property type="entry name" value="HAMP"/>
    <property type="match status" value="1"/>
</dbReference>
<protein>
    <submittedName>
        <fullName evidence="5">SpoIIE family protein phosphatase</fullName>
    </submittedName>
</protein>
<dbReference type="SMART" id="SM00331">
    <property type="entry name" value="PP2C_SIG"/>
    <property type="match status" value="1"/>
</dbReference>
<name>A0ABW0SQ59_9GAMM</name>
<dbReference type="SMART" id="SM00304">
    <property type="entry name" value="HAMP"/>
    <property type="match status" value="1"/>
</dbReference>
<dbReference type="RefSeq" id="WP_386755559.1">
    <property type="nucleotide sequence ID" value="NZ_JBHSNM010000005.1"/>
</dbReference>
<dbReference type="Pfam" id="PF07228">
    <property type="entry name" value="SpoIIE"/>
    <property type="match status" value="1"/>
</dbReference>
<keyword evidence="1" id="KW-0378">Hydrolase</keyword>
<evidence type="ECO:0000256" key="2">
    <source>
        <dbReference type="SAM" id="Phobius"/>
    </source>
</evidence>
<reference evidence="6" key="1">
    <citation type="journal article" date="2019" name="Int. J. Syst. Evol. Microbiol.">
        <title>The Global Catalogue of Microorganisms (GCM) 10K type strain sequencing project: providing services to taxonomists for standard genome sequencing and annotation.</title>
        <authorList>
            <consortium name="The Broad Institute Genomics Platform"/>
            <consortium name="The Broad Institute Genome Sequencing Center for Infectious Disease"/>
            <person name="Wu L."/>
            <person name="Ma J."/>
        </authorList>
    </citation>
    <scope>NUCLEOTIDE SEQUENCE [LARGE SCALE GENOMIC DNA]</scope>
    <source>
        <strain evidence="6">KACC 11407</strain>
    </source>
</reference>
<dbReference type="SUPFAM" id="SSF81606">
    <property type="entry name" value="PP2C-like"/>
    <property type="match status" value="1"/>
</dbReference>
<evidence type="ECO:0000259" key="4">
    <source>
        <dbReference type="PROSITE" id="PS51746"/>
    </source>
</evidence>
<dbReference type="Gene3D" id="6.10.340.10">
    <property type="match status" value="1"/>
</dbReference>
<evidence type="ECO:0000313" key="5">
    <source>
        <dbReference type="EMBL" id="MFC5571004.1"/>
    </source>
</evidence>
<feature type="transmembrane region" description="Helical" evidence="2">
    <location>
        <begin position="34"/>
        <end position="57"/>
    </location>
</feature>
<evidence type="ECO:0000256" key="1">
    <source>
        <dbReference type="ARBA" id="ARBA00022801"/>
    </source>
</evidence>
<keyword evidence="2" id="KW-0472">Membrane</keyword>
<feature type="domain" description="HAMP" evidence="3">
    <location>
        <begin position="351"/>
        <end position="404"/>
    </location>
</feature>
<dbReference type="Pfam" id="PF00672">
    <property type="entry name" value="HAMP"/>
    <property type="match status" value="1"/>
</dbReference>
<dbReference type="EMBL" id="JBHSNM010000005">
    <property type="protein sequence ID" value="MFC5571004.1"/>
    <property type="molecule type" value="Genomic_DNA"/>
</dbReference>
<dbReference type="InterPro" id="IPR003660">
    <property type="entry name" value="HAMP_dom"/>
</dbReference>
<dbReference type="InterPro" id="IPR001932">
    <property type="entry name" value="PPM-type_phosphatase-like_dom"/>
</dbReference>
<dbReference type="InterPro" id="IPR036457">
    <property type="entry name" value="PPM-type-like_dom_sf"/>
</dbReference>
<dbReference type="Proteomes" id="UP001596036">
    <property type="component" value="Unassembled WGS sequence"/>
</dbReference>
<feature type="domain" description="PPM-type phosphatase" evidence="4">
    <location>
        <begin position="443"/>
        <end position="656"/>
    </location>
</feature>
<evidence type="ECO:0000313" key="6">
    <source>
        <dbReference type="Proteomes" id="UP001596036"/>
    </source>
</evidence>
<dbReference type="CDD" id="cd12913">
    <property type="entry name" value="PDC1_MCP_like"/>
    <property type="match status" value="1"/>
</dbReference>
<evidence type="ECO:0000259" key="3">
    <source>
        <dbReference type="PROSITE" id="PS50885"/>
    </source>
</evidence>
<feature type="transmembrane region" description="Helical" evidence="2">
    <location>
        <begin position="328"/>
        <end position="346"/>
    </location>
</feature>
<keyword evidence="2" id="KW-0812">Transmembrane</keyword>
<dbReference type="PANTHER" id="PTHR43156:SF2">
    <property type="entry name" value="STAGE II SPORULATION PROTEIN E"/>
    <property type="match status" value="1"/>
</dbReference>
<dbReference type="Pfam" id="PF22673">
    <property type="entry name" value="MCP-like_PDC_1"/>
    <property type="match status" value="1"/>
</dbReference>
<dbReference type="Gene3D" id="3.60.40.10">
    <property type="entry name" value="PPM-type phosphatase domain"/>
    <property type="match status" value="1"/>
</dbReference>
<keyword evidence="2" id="KW-1133">Transmembrane helix</keyword>
<dbReference type="CDD" id="cd06225">
    <property type="entry name" value="HAMP"/>
    <property type="match status" value="1"/>
</dbReference>
<dbReference type="Gene3D" id="3.30.450.20">
    <property type="entry name" value="PAS domain"/>
    <property type="match status" value="1"/>
</dbReference>
<organism evidence="5 6">
    <name type="scientific">Lysobacter yangpyeongensis</name>
    <dbReference type="NCBI Taxonomy" id="346182"/>
    <lineage>
        <taxon>Bacteria</taxon>
        <taxon>Pseudomonadati</taxon>
        <taxon>Pseudomonadota</taxon>
        <taxon>Gammaproteobacteria</taxon>
        <taxon>Lysobacterales</taxon>
        <taxon>Lysobacteraceae</taxon>
        <taxon>Lysobacter</taxon>
    </lineage>
</organism>